<dbReference type="EMBL" id="JAFLRJ010000475">
    <property type="protein sequence ID" value="MBO0516955.1"/>
    <property type="molecule type" value="Genomic_DNA"/>
</dbReference>
<keyword evidence="2" id="KW-0378">Hydrolase</keyword>
<proteinExistence type="predicted"/>
<name>A0A939FD94_9ACTN</name>
<comment type="caution">
    <text evidence="2">The sequence shown here is derived from an EMBL/GenBank/DDBJ whole genome shotgun (WGS) entry which is preliminary data.</text>
</comment>
<organism evidence="2 3">
    <name type="scientific">Streptomyces beijiangensis</name>
    <dbReference type="NCBI Taxonomy" id="163361"/>
    <lineage>
        <taxon>Bacteria</taxon>
        <taxon>Bacillati</taxon>
        <taxon>Actinomycetota</taxon>
        <taxon>Actinomycetes</taxon>
        <taxon>Kitasatosporales</taxon>
        <taxon>Streptomycetaceae</taxon>
        <taxon>Streptomyces</taxon>
    </lineage>
</organism>
<dbReference type="GO" id="GO:0016787">
    <property type="term" value="F:hydrolase activity"/>
    <property type="evidence" value="ECO:0007669"/>
    <property type="project" value="UniProtKB-KW"/>
</dbReference>
<protein>
    <submittedName>
        <fullName evidence="2">Hydrolase</fullName>
    </submittedName>
</protein>
<feature type="non-terminal residue" evidence="2">
    <location>
        <position position="265"/>
    </location>
</feature>
<sequence>MTLWTSLEPAASDVEPGGRATATLRVRNTGDTVEEYRLTVVGTPAGWTRIEPATLRLYPGSEATAEIFLAPPRSPDTAAGPAPYGIRVEPRETPGLRDVVEGQVTVAPFAEIRAELLPPTLVGRVRGQARIAVDNLGNTPLTATLSGRDNSAQLTFDVVPMAVQADPGRAAFARMTVRPQRIRWTGQSQSHQLTVAVRRSGDDSAHELTGSFEQRPVFPRWVLAVGGVLATAAVAFAVLWMGFSPKVGGCTCAGGGGGLRREAHP</sequence>
<feature type="transmembrane region" description="Helical" evidence="1">
    <location>
        <begin position="221"/>
        <end position="243"/>
    </location>
</feature>
<keyword evidence="1" id="KW-1133">Transmembrane helix</keyword>
<dbReference type="AlphaFoldDB" id="A0A939FD94"/>
<keyword evidence="3" id="KW-1185">Reference proteome</keyword>
<evidence type="ECO:0000256" key="1">
    <source>
        <dbReference type="SAM" id="Phobius"/>
    </source>
</evidence>
<evidence type="ECO:0000313" key="2">
    <source>
        <dbReference type="EMBL" id="MBO0516955.1"/>
    </source>
</evidence>
<reference evidence="2" key="1">
    <citation type="submission" date="2021-03" db="EMBL/GenBank/DDBJ databases">
        <title>Streptomyces poriferae sp. nov., a novel marine sponge-derived Actinobacteria species with anti-MRSA activity.</title>
        <authorList>
            <person name="Sandoval-Powers M."/>
            <person name="Kralova S."/>
            <person name="Nguyen G.-S."/>
            <person name="Fawwal D."/>
            <person name="Degnes K."/>
            <person name="Klinkenberg G."/>
            <person name="Sletta H."/>
            <person name="Wentzel A."/>
            <person name="Liles M.R."/>
        </authorList>
    </citation>
    <scope>NUCLEOTIDE SEQUENCE</scope>
    <source>
        <strain evidence="2">DSM 41794</strain>
    </source>
</reference>
<evidence type="ECO:0000313" key="3">
    <source>
        <dbReference type="Proteomes" id="UP000664167"/>
    </source>
</evidence>
<dbReference type="Proteomes" id="UP000664167">
    <property type="component" value="Unassembled WGS sequence"/>
</dbReference>
<gene>
    <name evidence="2" type="ORF">J0695_35110</name>
</gene>
<accession>A0A939FD94</accession>
<keyword evidence="1" id="KW-0812">Transmembrane</keyword>
<keyword evidence="1" id="KW-0472">Membrane</keyword>